<evidence type="ECO:0000313" key="4">
    <source>
        <dbReference type="Proteomes" id="UP000199118"/>
    </source>
</evidence>
<evidence type="ECO:0000313" key="3">
    <source>
        <dbReference type="EMBL" id="SDW79270.1"/>
    </source>
</evidence>
<name>A0A1H2WF87_9RHOB</name>
<organism evidence="3 4">
    <name type="scientific">Albimonas donghaensis</name>
    <dbReference type="NCBI Taxonomy" id="356660"/>
    <lineage>
        <taxon>Bacteria</taxon>
        <taxon>Pseudomonadati</taxon>
        <taxon>Pseudomonadota</taxon>
        <taxon>Alphaproteobacteria</taxon>
        <taxon>Rhodobacterales</taxon>
        <taxon>Paracoccaceae</taxon>
        <taxon>Albimonas</taxon>
    </lineage>
</organism>
<keyword evidence="2" id="KW-0732">Signal</keyword>
<feature type="compositionally biased region" description="Low complexity" evidence="1">
    <location>
        <begin position="374"/>
        <end position="385"/>
    </location>
</feature>
<sequence>MTLRLQTSRLRTPPLLRRAALALAGLGCLAALPGCLPPPGAVSGATPLGPSVTAGGRVVRLTPPQGFCVDPESIRPGGAAAFALIEDCVLAASARDPATPASREAMVDGLVSLSIGETRLFAKGLTDEGFIELERYLRSDRGKATAGMGGDPETIRILQTRRAGDTLYVLVEDKGDQVVPVLGARFWRAFTEVNRRAVIASLGVFETTDMRDGLKLAYLARVVTALKQGNGELPAEDELQVAAAAPLAAPMASPRPGGAPAPRPRTSREASGTVFAAAGTGPSPVEAVTTRLGVEGAEDTGDVAVGDAEAPAAIETAADAAAADLGDGVTQASLNAASAKRIEAAAAQVAPAADPVAVAGAAQGPMVRPDGGTRLAPARAPGAPKRPARSS</sequence>
<feature type="region of interest" description="Disordered" evidence="1">
    <location>
        <begin position="361"/>
        <end position="391"/>
    </location>
</feature>
<evidence type="ECO:0000256" key="2">
    <source>
        <dbReference type="SAM" id="SignalP"/>
    </source>
</evidence>
<proteinExistence type="predicted"/>
<evidence type="ECO:0000256" key="1">
    <source>
        <dbReference type="SAM" id="MobiDB-lite"/>
    </source>
</evidence>
<keyword evidence="4" id="KW-1185">Reference proteome</keyword>
<feature type="chain" id="PRO_5011667728" evidence="2">
    <location>
        <begin position="31"/>
        <end position="391"/>
    </location>
</feature>
<dbReference type="EMBL" id="FNMZ01000002">
    <property type="protein sequence ID" value="SDW79270.1"/>
    <property type="molecule type" value="Genomic_DNA"/>
</dbReference>
<accession>A0A1H2WF87</accession>
<gene>
    <name evidence="3" type="ORF">SAMN05444336_102362</name>
</gene>
<reference evidence="3 4" key="1">
    <citation type="submission" date="2016-10" db="EMBL/GenBank/DDBJ databases">
        <authorList>
            <person name="de Groot N.N."/>
        </authorList>
    </citation>
    <scope>NUCLEOTIDE SEQUENCE [LARGE SCALE GENOMIC DNA]</scope>
    <source>
        <strain evidence="3 4">DSM 17890</strain>
    </source>
</reference>
<feature type="signal peptide" evidence="2">
    <location>
        <begin position="1"/>
        <end position="30"/>
    </location>
</feature>
<dbReference type="AlphaFoldDB" id="A0A1H2WF87"/>
<dbReference type="Proteomes" id="UP000199118">
    <property type="component" value="Unassembled WGS sequence"/>
</dbReference>
<dbReference type="OrthoDB" id="7877343at2"/>
<feature type="region of interest" description="Disordered" evidence="1">
    <location>
        <begin position="249"/>
        <end position="269"/>
    </location>
</feature>
<protein>
    <submittedName>
        <fullName evidence="3">Uncharacterized protein</fullName>
    </submittedName>
</protein>
<dbReference type="RefSeq" id="WP_092680622.1">
    <property type="nucleotide sequence ID" value="NZ_FNMZ01000002.1"/>
</dbReference>